<keyword evidence="1" id="KW-0378">Hydrolase</keyword>
<dbReference type="PANTHER" id="PTHR22946:SF9">
    <property type="entry name" value="POLYKETIDE TRANSFERASE AF380"/>
    <property type="match status" value="1"/>
</dbReference>
<dbReference type="InterPro" id="IPR029058">
    <property type="entry name" value="AB_hydrolase_fold"/>
</dbReference>
<evidence type="ECO:0000313" key="3">
    <source>
        <dbReference type="EMBL" id="AMG75022.1"/>
    </source>
</evidence>
<dbReference type="RefSeq" id="WP_067184421.1">
    <property type="nucleotide sequence ID" value="NZ_CP012199.1"/>
</dbReference>
<sequence length="287" mass="31671">MVACTRRPVELFSEGTRLAAEIFMPERPSPNGFPAILLCHGWGGLKDHLARYAGKFAEAGYAAMTFDYRGWGESDGRVIAARDVPPLREAGERTLNVRVLREIVDPVDQTTDIRNCLAYLASEPGVDAGRIGIWGTSYGGGHAVFTAGHDDRIKVAVAQIGGFGFPPEHREWARGRAADKARGLIDTIVPQNGVDGVEGLKGTPDVARMAEHSQLQAAARVSVPTLIIDAEYEELNNRLEHGFAAYMMIRQNAPAEYHTYPCKHYDVYEEYFDPSTDLALGWFDKYL</sequence>
<dbReference type="EMBL" id="CP012199">
    <property type="protein sequence ID" value="AMG75022.1"/>
    <property type="molecule type" value="Genomic_DNA"/>
</dbReference>
<protein>
    <submittedName>
        <fullName evidence="3">Peptidase S15</fullName>
    </submittedName>
</protein>
<evidence type="ECO:0000313" key="4">
    <source>
        <dbReference type="Proteomes" id="UP000058599"/>
    </source>
</evidence>
<dbReference type="Pfam" id="PF02129">
    <property type="entry name" value="Peptidase_S15"/>
    <property type="match status" value="1"/>
</dbReference>
<dbReference type="AlphaFoldDB" id="A0AA86L4L3"/>
<dbReference type="PANTHER" id="PTHR22946">
    <property type="entry name" value="DIENELACTONE HYDROLASE DOMAIN-CONTAINING PROTEIN-RELATED"/>
    <property type="match status" value="1"/>
</dbReference>
<reference evidence="3 4" key="1">
    <citation type="journal article" date="2016" name="BMC Genomics">
        <title>Genomic analysis of the nitrate-respiring Sphingopyxis granuli (formerly Sphingomonas macrogoltabida) strain TFA.</title>
        <authorList>
            <person name="Garcia-Romero I."/>
            <person name="Perez-Pulido A.J."/>
            <person name="Gonzalez-Flores Y.E."/>
            <person name="Reyes-Ramirez F."/>
            <person name="Santero E."/>
            <person name="Floriano B."/>
        </authorList>
    </citation>
    <scope>NUCLEOTIDE SEQUENCE [LARGE SCALE GENOMIC DNA]</scope>
    <source>
        <strain evidence="3 4">TFA</strain>
    </source>
</reference>
<evidence type="ECO:0000256" key="1">
    <source>
        <dbReference type="ARBA" id="ARBA00022801"/>
    </source>
</evidence>
<dbReference type="Proteomes" id="UP000058599">
    <property type="component" value="Chromosome"/>
</dbReference>
<feature type="domain" description="Xaa-Pro dipeptidyl-peptidase-like" evidence="2">
    <location>
        <begin position="14"/>
        <end position="163"/>
    </location>
</feature>
<gene>
    <name evidence="3" type="ORF">SGRAN_2672</name>
</gene>
<organism evidence="3 4">
    <name type="scientific">Sphingopyxis granuli</name>
    <dbReference type="NCBI Taxonomy" id="267128"/>
    <lineage>
        <taxon>Bacteria</taxon>
        <taxon>Pseudomonadati</taxon>
        <taxon>Pseudomonadota</taxon>
        <taxon>Alphaproteobacteria</taxon>
        <taxon>Sphingomonadales</taxon>
        <taxon>Sphingomonadaceae</taxon>
        <taxon>Sphingopyxis</taxon>
    </lineage>
</organism>
<keyword evidence="4" id="KW-1185">Reference proteome</keyword>
<name>A0AA86L4L3_9SPHN</name>
<dbReference type="GO" id="GO:0052689">
    <property type="term" value="F:carboxylic ester hydrolase activity"/>
    <property type="evidence" value="ECO:0007669"/>
    <property type="project" value="UniProtKB-ARBA"/>
</dbReference>
<dbReference type="Gene3D" id="3.40.50.1820">
    <property type="entry name" value="alpha/beta hydrolase"/>
    <property type="match status" value="1"/>
</dbReference>
<evidence type="ECO:0000259" key="2">
    <source>
        <dbReference type="Pfam" id="PF02129"/>
    </source>
</evidence>
<dbReference type="InterPro" id="IPR050261">
    <property type="entry name" value="FrsA_esterase"/>
</dbReference>
<dbReference type="SUPFAM" id="SSF53474">
    <property type="entry name" value="alpha/beta-Hydrolases"/>
    <property type="match status" value="1"/>
</dbReference>
<proteinExistence type="predicted"/>
<dbReference type="InterPro" id="IPR000383">
    <property type="entry name" value="Xaa-Pro-like_dom"/>
</dbReference>
<accession>A0AA86L4L3</accession>
<dbReference type="KEGG" id="sgi:SGRAN_2672"/>